<evidence type="ECO:0000256" key="4">
    <source>
        <dbReference type="ARBA" id="ARBA00022448"/>
    </source>
</evidence>
<accession>A0AAN6G7A1</accession>
<comment type="caution">
    <text evidence="14">The sequence shown here is derived from an EMBL/GenBank/DDBJ whole genome shotgun (WGS) entry which is preliminary data.</text>
</comment>
<dbReference type="GO" id="GO:0017119">
    <property type="term" value="C:Golgi transport complex"/>
    <property type="evidence" value="ECO:0007669"/>
    <property type="project" value="UniProtKB-UniRule"/>
</dbReference>
<dbReference type="GO" id="GO:0006891">
    <property type="term" value="P:intra-Golgi vesicle-mediated transport"/>
    <property type="evidence" value="ECO:0007669"/>
    <property type="project" value="UniProtKB-UniRule"/>
</dbReference>
<dbReference type="PANTHER" id="PTHR21506">
    <property type="entry name" value="COMPONENT OF OLIGOMERIC GOLGI COMPLEX 6"/>
    <property type="match status" value="1"/>
</dbReference>
<dbReference type="EMBL" id="JAPDMQ010000390">
    <property type="protein sequence ID" value="KAK0525608.1"/>
    <property type="molecule type" value="Genomic_DNA"/>
</dbReference>
<evidence type="ECO:0000256" key="2">
    <source>
        <dbReference type="ARBA" id="ARBA00011023"/>
    </source>
</evidence>
<comment type="subcellular location">
    <subcellularLocation>
        <location evidence="1 10">Golgi apparatus membrane</location>
        <topology evidence="1 10">Peripheral membrane protein</topology>
    </subcellularLocation>
</comment>
<keyword evidence="7 10" id="KW-0472">Membrane</keyword>
<comment type="subunit">
    <text evidence="10">Component of the conserved oligomeric Golgi complex.</text>
</comment>
<protein>
    <recommendedName>
        <fullName evidence="3 10">Conserved oligomeric Golgi complex subunit 6</fullName>
        <shortName evidence="10">COG complex subunit 6</shortName>
    </recommendedName>
    <alternativeName>
        <fullName evidence="8 10">Component of oligomeric Golgi complex 6</fullName>
    </alternativeName>
</protein>
<feature type="compositionally biased region" description="Acidic residues" evidence="11">
    <location>
        <begin position="226"/>
        <end position="235"/>
    </location>
</feature>
<evidence type="ECO:0000256" key="5">
    <source>
        <dbReference type="ARBA" id="ARBA00022927"/>
    </source>
</evidence>
<comment type="function">
    <text evidence="10">Acts as component of the peripheral membrane COG complex that is involved in intra-Golgi protein trafficking. COG is located at the cis-Golgi, and regulates tethering of retrograde intra-Golgi vesicles and possibly a number of other membrane trafficking events.</text>
</comment>
<keyword evidence="4 10" id="KW-0813">Transport</keyword>
<comment type="function">
    <text evidence="9">Acts as a component of the peripheral membrane COG complex that is involved in intra-Golgi protein trafficking. COG is located at the cis-Golgi, and regulates tethering of retrograde intra-Golgi vesicles and possibly a number of other membrane trafficking events.</text>
</comment>
<keyword evidence="6 10" id="KW-0333">Golgi apparatus</keyword>
<evidence type="ECO:0000256" key="8">
    <source>
        <dbReference type="ARBA" id="ARBA00031348"/>
    </source>
</evidence>
<dbReference type="InterPro" id="IPR048368">
    <property type="entry name" value="COG6_N"/>
</dbReference>
<proteinExistence type="inferred from homology"/>
<feature type="domain" description="Conserved Oligomeric Golgi complex subunit 6 C-terminal" evidence="13">
    <location>
        <begin position="278"/>
        <end position="855"/>
    </location>
</feature>
<dbReference type="PANTHER" id="PTHR21506:SF0">
    <property type="entry name" value="CONSERVED OLIGOMERIC GOLGI COMPLEX SUBUNIT 6"/>
    <property type="match status" value="1"/>
</dbReference>
<evidence type="ECO:0000256" key="3">
    <source>
        <dbReference type="ARBA" id="ARBA00020973"/>
    </source>
</evidence>
<evidence type="ECO:0000256" key="10">
    <source>
        <dbReference type="RuleBase" id="RU365075"/>
    </source>
</evidence>
<evidence type="ECO:0000313" key="15">
    <source>
        <dbReference type="Proteomes" id="UP001176521"/>
    </source>
</evidence>
<dbReference type="GO" id="GO:0000139">
    <property type="term" value="C:Golgi membrane"/>
    <property type="evidence" value="ECO:0007669"/>
    <property type="project" value="UniProtKB-SubCell"/>
</dbReference>
<sequence length="860" mass="92968">MDSTAAATTATAAAPFGGRLRSVLLDPPNPDALRDALAALAHLYPDPASPASDAVDIAGARRNVLDDLDAHLITAAHQLEHAYAPAALAVGQLCNLVDDIVAETQATVDRFERLHTSTATLLTESDSLQKQRAALSWQAEQTDAFLRKFSLNDAELLTLNNPAAAEAAASIAAAADGRRRDSLSLDPASSSTNATSSSHGIGPQFFQVIDRLEQIREDCAELLGLVEEDEDEEDGKDALEESRPPQSASEAVNDAQTLTMTAPLPSSRDPSQKKDMMRAGMNILRLTSEQLNTAHSRLARWCTFEFRQPFKEGVEVSPVMREAVRRLGEGGREDLLGPALSTLTQTRSTALARAFNAALTQGGPPPTYLPRPIELSAHDPIRYIGDMLAWIHQALASEREVLGSLVGVGDDDEAATTASSNASQHENQMITGRRIGQRRRWSVNPAEVIDMMGGSASNGIGPDSQALVGSLAMASAASAQKGVIRPRERLRDLLDRDLEGCCRPLKVRITQTLHSQEGSITVYKLASLISFYSSTMEQTIGRKATLSHVLKELTETAYSAFFANLDRQAAGLMRFSEPPEADLSPPPPLLGACSTLKELLSLHRTSIEEGDFLPSSGNDDTISEEPALSDFGHIIKKLVEPMLKMCDQMAEALRSSVARRSMGGVGRLGVSFTGRGSISAKSKADLENLEQWEVAVFLVNCWSYVSGILESYEFVQEKVTELRVRMNEQGEVMTKLYYGYLLTKSGLAALLKDESAGDKEGDVKTLSPADVDKHLAQLDSFLASPNAVLISHASLSKVQPAQLRNGVHAQGLERLADAYEMVYSKYSEHTVASTDQATPQKAVMRRTVEEVRLLLGADAK</sequence>
<evidence type="ECO:0000256" key="9">
    <source>
        <dbReference type="ARBA" id="ARBA00043873"/>
    </source>
</evidence>
<gene>
    <name evidence="14" type="primary">COG6</name>
    <name evidence="14" type="ORF">OC842_005448</name>
</gene>
<dbReference type="GO" id="GO:0015031">
    <property type="term" value="P:protein transport"/>
    <property type="evidence" value="ECO:0007669"/>
    <property type="project" value="UniProtKB-KW"/>
</dbReference>
<keyword evidence="5 10" id="KW-0653">Protein transport</keyword>
<dbReference type="SMART" id="SM01087">
    <property type="entry name" value="COG6"/>
    <property type="match status" value="1"/>
</dbReference>
<evidence type="ECO:0000259" key="12">
    <source>
        <dbReference type="Pfam" id="PF06419"/>
    </source>
</evidence>
<reference evidence="14" key="1">
    <citation type="journal article" date="2023" name="PhytoFront">
        <title>Draft Genome Resources of Seven Strains of Tilletia horrida, Causal Agent of Kernel Smut of Rice.</title>
        <authorList>
            <person name="Khanal S."/>
            <person name="Antony Babu S."/>
            <person name="Zhou X.G."/>
        </authorList>
    </citation>
    <scope>NUCLEOTIDE SEQUENCE</scope>
    <source>
        <strain evidence="14">TX3</strain>
    </source>
</reference>
<feature type="region of interest" description="Disordered" evidence="11">
    <location>
        <begin position="176"/>
        <end position="200"/>
    </location>
</feature>
<keyword evidence="15" id="KW-1185">Reference proteome</keyword>
<comment type="similarity">
    <text evidence="2 10">Belongs to the COG6 family.</text>
</comment>
<dbReference type="InterPro" id="IPR048369">
    <property type="entry name" value="COG6_C"/>
</dbReference>
<feature type="compositionally biased region" description="Low complexity" evidence="11">
    <location>
        <begin position="188"/>
        <end position="198"/>
    </location>
</feature>
<evidence type="ECO:0000259" key="13">
    <source>
        <dbReference type="Pfam" id="PF20653"/>
    </source>
</evidence>
<dbReference type="Pfam" id="PF20653">
    <property type="entry name" value="COG6_C"/>
    <property type="match status" value="1"/>
</dbReference>
<name>A0AAN6G7A1_9BASI</name>
<evidence type="ECO:0000256" key="1">
    <source>
        <dbReference type="ARBA" id="ARBA00004395"/>
    </source>
</evidence>
<dbReference type="Proteomes" id="UP001176521">
    <property type="component" value="Unassembled WGS sequence"/>
</dbReference>
<feature type="domain" description="Conserved oligomeric complex COG6 N-terminal" evidence="12">
    <location>
        <begin position="58"/>
        <end position="161"/>
    </location>
</feature>
<evidence type="ECO:0000313" key="14">
    <source>
        <dbReference type="EMBL" id="KAK0525608.1"/>
    </source>
</evidence>
<dbReference type="AlphaFoldDB" id="A0AAN6G7A1"/>
<evidence type="ECO:0000256" key="7">
    <source>
        <dbReference type="ARBA" id="ARBA00023136"/>
    </source>
</evidence>
<feature type="region of interest" description="Disordered" evidence="11">
    <location>
        <begin position="226"/>
        <end position="273"/>
    </location>
</feature>
<organism evidence="14 15">
    <name type="scientific">Tilletia horrida</name>
    <dbReference type="NCBI Taxonomy" id="155126"/>
    <lineage>
        <taxon>Eukaryota</taxon>
        <taxon>Fungi</taxon>
        <taxon>Dikarya</taxon>
        <taxon>Basidiomycota</taxon>
        <taxon>Ustilaginomycotina</taxon>
        <taxon>Exobasidiomycetes</taxon>
        <taxon>Tilletiales</taxon>
        <taxon>Tilletiaceae</taxon>
        <taxon>Tilletia</taxon>
    </lineage>
</organism>
<evidence type="ECO:0000256" key="11">
    <source>
        <dbReference type="SAM" id="MobiDB-lite"/>
    </source>
</evidence>
<dbReference type="InterPro" id="IPR010490">
    <property type="entry name" value="COG6"/>
</dbReference>
<dbReference type="Pfam" id="PF06419">
    <property type="entry name" value="COG6_N"/>
    <property type="match status" value="1"/>
</dbReference>
<feature type="compositionally biased region" description="Polar residues" evidence="11">
    <location>
        <begin position="244"/>
        <end position="260"/>
    </location>
</feature>
<evidence type="ECO:0000256" key="6">
    <source>
        <dbReference type="ARBA" id="ARBA00023034"/>
    </source>
</evidence>